<name>A0A9P6CKB6_9AGAR</name>
<feature type="transmembrane region" description="Helical" evidence="1">
    <location>
        <begin position="20"/>
        <end position="38"/>
    </location>
</feature>
<evidence type="ECO:0000313" key="2">
    <source>
        <dbReference type="EMBL" id="KAF9463613.1"/>
    </source>
</evidence>
<comment type="caution">
    <text evidence="2">The sequence shown here is derived from an EMBL/GenBank/DDBJ whole genome shotgun (WGS) entry which is preliminary data.</text>
</comment>
<evidence type="ECO:0000313" key="3">
    <source>
        <dbReference type="Proteomes" id="UP000807353"/>
    </source>
</evidence>
<organism evidence="2 3">
    <name type="scientific">Collybia nuda</name>
    <dbReference type="NCBI Taxonomy" id="64659"/>
    <lineage>
        <taxon>Eukaryota</taxon>
        <taxon>Fungi</taxon>
        <taxon>Dikarya</taxon>
        <taxon>Basidiomycota</taxon>
        <taxon>Agaricomycotina</taxon>
        <taxon>Agaricomycetes</taxon>
        <taxon>Agaricomycetidae</taxon>
        <taxon>Agaricales</taxon>
        <taxon>Tricholomatineae</taxon>
        <taxon>Clitocybaceae</taxon>
        <taxon>Collybia</taxon>
    </lineage>
</organism>
<dbReference type="AlphaFoldDB" id="A0A9P6CKB6"/>
<accession>A0A9P6CKB6</accession>
<proteinExistence type="predicted"/>
<dbReference type="Proteomes" id="UP000807353">
    <property type="component" value="Unassembled WGS sequence"/>
</dbReference>
<dbReference type="EMBL" id="MU150261">
    <property type="protein sequence ID" value="KAF9463613.1"/>
    <property type="molecule type" value="Genomic_DNA"/>
</dbReference>
<keyword evidence="3" id="KW-1185">Reference proteome</keyword>
<gene>
    <name evidence="2" type="ORF">BDZ94DRAFT_1258697</name>
</gene>
<evidence type="ECO:0000256" key="1">
    <source>
        <dbReference type="SAM" id="Phobius"/>
    </source>
</evidence>
<keyword evidence="1" id="KW-1133">Transmembrane helix</keyword>
<protein>
    <submittedName>
        <fullName evidence="2">Uncharacterized protein</fullName>
    </submittedName>
</protein>
<keyword evidence="1" id="KW-0812">Transmembrane</keyword>
<reference evidence="2" key="1">
    <citation type="submission" date="2020-11" db="EMBL/GenBank/DDBJ databases">
        <authorList>
            <consortium name="DOE Joint Genome Institute"/>
            <person name="Ahrendt S."/>
            <person name="Riley R."/>
            <person name="Andreopoulos W."/>
            <person name="Labutti K."/>
            <person name="Pangilinan J."/>
            <person name="Ruiz-Duenas F.J."/>
            <person name="Barrasa J.M."/>
            <person name="Sanchez-Garcia M."/>
            <person name="Camarero S."/>
            <person name="Miyauchi S."/>
            <person name="Serrano A."/>
            <person name="Linde D."/>
            <person name="Babiker R."/>
            <person name="Drula E."/>
            <person name="Ayuso-Fernandez I."/>
            <person name="Pacheco R."/>
            <person name="Padilla G."/>
            <person name="Ferreira P."/>
            <person name="Barriuso J."/>
            <person name="Kellner H."/>
            <person name="Castanera R."/>
            <person name="Alfaro M."/>
            <person name="Ramirez L."/>
            <person name="Pisabarro A.G."/>
            <person name="Kuo A."/>
            <person name="Tritt A."/>
            <person name="Lipzen A."/>
            <person name="He G."/>
            <person name="Yan M."/>
            <person name="Ng V."/>
            <person name="Cullen D."/>
            <person name="Martin F."/>
            <person name="Rosso M.-N."/>
            <person name="Henrissat B."/>
            <person name="Hibbett D."/>
            <person name="Martinez A.T."/>
            <person name="Grigoriev I.V."/>
        </authorList>
    </citation>
    <scope>NUCLEOTIDE SEQUENCE</scope>
    <source>
        <strain evidence="2">CBS 247.69</strain>
    </source>
</reference>
<keyword evidence="1" id="KW-0472">Membrane</keyword>
<sequence>MAKITRLTPASSRADTLFPCIYYLSLSSILQVVVWWLSQGTASMFATRVVLRTAQFEVIVRAL</sequence>